<keyword evidence="3" id="KW-0238">DNA-binding</keyword>
<reference evidence="7 8" key="1">
    <citation type="submission" date="2019-10" db="EMBL/GenBank/DDBJ databases">
        <title>Nocardioides novel species isolated from the excrement of Marmot.</title>
        <authorList>
            <person name="Zhang G."/>
        </authorList>
    </citation>
    <scope>NUCLEOTIDE SEQUENCE [LARGE SCALE GENOMIC DNA]</scope>
    <source>
        <strain evidence="8">zg-579</strain>
    </source>
</reference>
<sequence length="277" mass="29185">MTTFAPETDRSGATATPVAGPTPEAVVEDDKQATPSVMKALQLLDAFRGAAGGVLGVSEIARRAGVPKSTAFRLLTHLEHGGYVERIGRDYCLGRHLFELGNSVPLCRPRGLRDVAAPHLGQLLVRTQRLVNLAVLEGTEVVYLEKIQGHDAVQVASTVGGRMPASCSALGKAMLAFSGRDAIRAVLDGGLVRRTRYSVADPARFLQELSRVHADGVAFDREEIQLGLVCAAVPVLDAAGRAVAAISVSGPATRFNPATVVAEVRSAAEAIGRDYRG</sequence>
<evidence type="ECO:0000256" key="3">
    <source>
        <dbReference type="ARBA" id="ARBA00023125"/>
    </source>
</evidence>
<dbReference type="PROSITE" id="PS51078">
    <property type="entry name" value="ICLR_ED"/>
    <property type="match status" value="1"/>
</dbReference>
<evidence type="ECO:0000313" key="7">
    <source>
        <dbReference type="EMBL" id="MTB96490.1"/>
    </source>
</evidence>
<proteinExistence type="predicted"/>
<dbReference type="Pfam" id="PF01614">
    <property type="entry name" value="IclR_C"/>
    <property type="match status" value="1"/>
</dbReference>
<gene>
    <name evidence="7" type="ORF">GGQ22_15555</name>
</gene>
<organism evidence="7 8">
    <name type="scientific">Nocardioides marmotae</name>
    <dbReference type="NCBI Taxonomy" id="2663857"/>
    <lineage>
        <taxon>Bacteria</taxon>
        <taxon>Bacillati</taxon>
        <taxon>Actinomycetota</taxon>
        <taxon>Actinomycetes</taxon>
        <taxon>Propionibacteriales</taxon>
        <taxon>Nocardioidaceae</taxon>
        <taxon>Nocardioides</taxon>
    </lineage>
</organism>
<dbReference type="InterPro" id="IPR005471">
    <property type="entry name" value="Tscrpt_reg_IclR_N"/>
</dbReference>
<dbReference type="Gene3D" id="3.30.450.40">
    <property type="match status" value="1"/>
</dbReference>
<keyword evidence="2" id="KW-0805">Transcription regulation</keyword>
<evidence type="ECO:0000256" key="6">
    <source>
        <dbReference type="ARBA" id="ARBA00070406"/>
    </source>
</evidence>
<dbReference type="InterPro" id="IPR014757">
    <property type="entry name" value="Tscrpt_reg_IclR_C"/>
</dbReference>
<dbReference type="GO" id="GO:0003677">
    <property type="term" value="F:DNA binding"/>
    <property type="evidence" value="ECO:0007669"/>
    <property type="project" value="UniProtKB-KW"/>
</dbReference>
<dbReference type="GO" id="GO:0006071">
    <property type="term" value="P:glycerol metabolic process"/>
    <property type="evidence" value="ECO:0007669"/>
    <property type="project" value="UniProtKB-KW"/>
</dbReference>
<evidence type="ECO:0000256" key="5">
    <source>
        <dbReference type="ARBA" id="ARBA00058938"/>
    </source>
</evidence>
<evidence type="ECO:0000256" key="4">
    <source>
        <dbReference type="ARBA" id="ARBA00023163"/>
    </source>
</evidence>
<dbReference type="AlphaFoldDB" id="A0A6I3JEB8"/>
<keyword evidence="4" id="KW-0804">Transcription</keyword>
<keyword evidence="1" id="KW-0319">Glycerol metabolism</keyword>
<dbReference type="SUPFAM" id="SSF55781">
    <property type="entry name" value="GAF domain-like"/>
    <property type="match status" value="1"/>
</dbReference>
<evidence type="ECO:0000256" key="1">
    <source>
        <dbReference type="ARBA" id="ARBA00022798"/>
    </source>
</evidence>
<dbReference type="SMART" id="SM00346">
    <property type="entry name" value="HTH_ICLR"/>
    <property type="match status" value="1"/>
</dbReference>
<evidence type="ECO:0000256" key="2">
    <source>
        <dbReference type="ARBA" id="ARBA00023015"/>
    </source>
</evidence>
<comment type="caution">
    <text evidence="7">The sequence shown here is derived from an EMBL/GenBank/DDBJ whole genome shotgun (WGS) entry which is preliminary data.</text>
</comment>
<dbReference type="PANTHER" id="PTHR30136:SF24">
    <property type="entry name" value="HTH-TYPE TRANSCRIPTIONAL REPRESSOR ALLR"/>
    <property type="match status" value="1"/>
</dbReference>
<dbReference type="FunFam" id="1.10.10.10:FF:000056">
    <property type="entry name" value="IclR family transcriptional regulator"/>
    <property type="match status" value="1"/>
</dbReference>
<dbReference type="PANTHER" id="PTHR30136">
    <property type="entry name" value="HELIX-TURN-HELIX TRANSCRIPTIONAL REGULATOR, ICLR FAMILY"/>
    <property type="match status" value="1"/>
</dbReference>
<name>A0A6I3JEB8_9ACTN</name>
<evidence type="ECO:0000313" key="8">
    <source>
        <dbReference type="Proteomes" id="UP000433406"/>
    </source>
</evidence>
<dbReference type="InterPro" id="IPR050707">
    <property type="entry name" value="HTH_MetabolicPath_Reg"/>
</dbReference>
<dbReference type="Gene3D" id="1.10.10.10">
    <property type="entry name" value="Winged helix-like DNA-binding domain superfamily/Winged helix DNA-binding domain"/>
    <property type="match status" value="1"/>
</dbReference>
<dbReference type="Pfam" id="PF09339">
    <property type="entry name" value="HTH_IclR"/>
    <property type="match status" value="1"/>
</dbReference>
<keyword evidence="8" id="KW-1185">Reference proteome</keyword>
<dbReference type="GO" id="GO:0045892">
    <property type="term" value="P:negative regulation of DNA-templated transcription"/>
    <property type="evidence" value="ECO:0007669"/>
    <property type="project" value="TreeGrafter"/>
</dbReference>
<dbReference type="InterPro" id="IPR029016">
    <property type="entry name" value="GAF-like_dom_sf"/>
</dbReference>
<dbReference type="InterPro" id="IPR036390">
    <property type="entry name" value="WH_DNA-bd_sf"/>
</dbReference>
<comment type="function">
    <text evidence="5">May be an activator protein for the gylABX operon.</text>
</comment>
<dbReference type="GO" id="GO:0003700">
    <property type="term" value="F:DNA-binding transcription factor activity"/>
    <property type="evidence" value="ECO:0007669"/>
    <property type="project" value="TreeGrafter"/>
</dbReference>
<dbReference type="RefSeq" id="WP_154616359.1">
    <property type="nucleotide sequence ID" value="NZ_CP053660.1"/>
</dbReference>
<dbReference type="Proteomes" id="UP000433406">
    <property type="component" value="Unassembled WGS sequence"/>
</dbReference>
<dbReference type="SUPFAM" id="SSF46785">
    <property type="entry name" value="Winged helix' DNA-binding domain"/>
    <property type="match status" value="1"/>
</dbReference>
<dbReference type="InterPro" id="IPR036388">
    <property type="entry name" value="WH-like_DNA-bd_sf"/>
</dbReference>
<accession>A0A6I3JEB8</accession>
<dbReference type="EMBL" id="WLCI01000016">
    <property type="protein sequence ID" value="MTB96490.1"/>
    <property type="molecule type" value="Genomic_DNA"/>
</dbReference>
<dbReference type="PROSITE" id="PS51077">
    <property type="entry name" value="HTH_ICLR"/>
    <property type="match status" value="1"/>
</dbReference>
<protein>
    <recommendedName>
        <fullName evidence="6">Glycerol operon regulatory protein</fullName>
    </recommendedName>
</protein>